<dbReference type="Pfam" id="PF00078">
    <property type="entry name" value="RVT_1"/>
    <property type="match status" value="1"/>
</dbReference>
<feature type="region of interest" description="Disordered" evidence="1">
    <location>
        <begin position="1"/>
        <end position="34"/>
    </location>
</feature>
<evidence type="ECO:0000313" key="4">
    <source>
        <dbReference type="Proteomes" id="UP000299102"/>
    </source>
</evidence>
<dbReference type="EMBL" id="BGZK01000801">
    <property type="protein sequence ID" value="GBP60984.1"/>
    <property type="molecule type" value="Genomic_DNA"/>
</dbReference>
<protein>
    <submittedName>
        <fullName evidence="3">Probable RNA-directed DNA polymerase from transposon X-element</fullName>
    </submittedName>
</protein>
<reference evidence="3 4" key="1">
    <citation type="journal article" date="2019" name="Commun. Biol.">
        <title>The bagworm genome reveals a unique fibroin gene that provides high tensile strength.</title>
        <authorList>
            <person name="Kono N."/>
            <person name="Nakamura H."/>
            <person name="Ohtoshi R."/>
            <person name="Tomita M."/>
            <person name="Numata K."/>
            <person name="Arakawa K."/>
        </authorList>
    </citation>
    <scope>NUCLEOTIDE SEQUENCE [LARGE SCALE GENOMIC DNA]</scope>
</reference>
<dbReference type="SUPFAM" id="SSF56672">
    <property type="entry name" value="DNA/RNA polymerases"/>
    <property type="match status" value="1"/>
</dbReference>
<dbReference type="GO" id="GO:0003964">
    <property type="term" value="F:RNA-directed DNA polymerase activity"/>
    <property type="evidence" value="ECO:0007669"/>
    <property type="project" value="UniProtKB-KW"/>
</dbReference>
<evidence type="ECO:0000313" key="3">
    <source>
        <dbReference type="EMBL" id="GBP60984.1"/>
    </source>
</evidence>
<keyword evidence="4" id="KW-1185">Reference proteome</keyword>
<dbReference type="Proteomes" id="UP000299102">
    <property type="component" value="Unassembled WGS sequence"/>
</dbReference>
<accession>A0A4C1XEW3</accession>
<name>A0A4C1XEW3_EUMVA</name>
<feature type="compositionally biased region" description="Polar residues" evidence="1">
    <location>
        <begin position="8"/>
        <end position="33"/>
    </location>
</feature>
<keyword evidence="3" id="KW-0808">Transferase</keyword>
<keyword evidence="3" id="KW-0695">RNA-directed DNA polymerase</keyword>
<keyword evidence="3" id="KW-0548">Nucleotidyltransferase</keyword>
<dbReference type="AlphaFoldDB" id="A0A4C1XEW3"/>
<dbReference type="PANTHER" id="PTHR19446">
    <property type="entry name" value="REVERSE TRANSCRIPTASES"/>
    <property type="match status" value="1"/>
</dbReference>
<proteinExistence type="predicted"/>
<dbReference type="CDD" id="cd01650">
    <property type="entry name" value="RT_nLTR_like"/>
    <property type="match status" value="1"/>
</dbReference>
<comment type="caution">
    <text evidence="3">The sequence shown here is derived from an EMBL/GenBank/DDBJ whole genome shotgun (WGS) entry which is preliminary data.</text>
</comment>
<evidence type="ECO:0000259" key="2">
    <source>
        <dbReference type="PROSITE" id="PS50878"/>
    </source>
</evidence>
<dbReference type="OrthoDB" id="415068at2759"/>
<evidence type="ECO:0000256" key="1">
    <source>
        <dbReference type="SAM" id="MobiDB-lite"/>
    </source>
</evidence>
<sequence>MVMECSRKLQQSTMPKNTQQRGQKSNTKANTKKSPGYDLITNKILKELPNSGVRLMTEIYNAMTKLQFIPPQWKVAQIIMLLKPGKQPEDPKSYRPISLLPIPSKIYESLLLLRILPLVEQHKIIPDHQFGFRRKHATVDQIHRLINEIDKSFESKEYCASVFLDISQAFDRVWHEGLLFKIKSSLPNYICQILESFIQNRRFVVQHGEALSRLCDINAGVPQGSVLGPLLYLIYTSDLPTSDCITTGTFADDTAILASHQDPAEASKSYRMALTIF</sequence>
<organism evidence="3 4">
    <name type="scientific">Eumeta variegata</name>
    <name type="common">Bagworm moth</name>
    <name type="synonym">Eumeta japonica</name>
    <dbReference type="NCBI Taxonomy" id="151549"/>
    <lineage>
        <taxon>Eukaryota</taxon>
        <taxon>Metazoa</taxon>
        <taxon>Ecdysozoa</taxon>
        <taxon>Arthropoda</taxon>
        <taxon>Hexapoda</taxon>
        <taxon>Insecta</taxon>
        <taxon>Pterygota</taxon>
        <taxon>Neoptera</taxon>
        <taxon>Endopterygota</taxon>
        <taxon>Lepidoptera</taxon>
        <taxon>Glossata</taxon>
        <taxon>Ditrysia</taxon>
        <taxon>Tineoidea</taxon>
        <taxon>Psychidae</taxon>
        <taxon>Oiketicinae</taxon>
        <taxon>Eumeta</taxon>
    </lineage>
</organism>
<feature type="domain" description="Reverse transcriptase" evidence="2">
    <location>
        <begin position="62"/>
        <end position="277"/>
    </location>
</feature>
<dbReference type="PROSITE" id="PS50878">
    <property type="entry name" value="RT_POL"/>
    <property type="match status" value="1"/>
</dbReference>
<dbReference type="InterPro" id="IPR043502">
    <property type="entry name" value="DNA/RNA_pol_sf"/>
</dbReference>
<gene>
    <name evidence="3" type="ORF">EVAR_51749_1</name>
</gene>
<dbReference type="InterPro" id="IPR000477">
    <property type="entry name" value="RT_dom"/>
</dbReference>